<dbReference type="SUPFAM" id="SSF55961">
    <property type="entry name" value="Bet v1-like"/>
    <property type="match status" value="1"/>
</dbReference>
<name>A0A2T0YSD2_9MICC</name>
<accession>A0A2T0YSD2</accession>
<organism evidence="1 2">
    <name type="scientific">Nesterenkonia sandarakina</name>
    <dbReference type="NCBI Taxonomy" id="272918"/>
    <lineage>
        <taxon>Bacteria</taxon>
        <taxon>Bacillati</taxon>
        <taxon>Actinomycetota</taxon>
        <taxon>Actinomycetes</taxon>
        <taxon>Micrococcales</taxon>
        <taxon>Micrococcaceae</taxon>
        <taxon>Nesterenkonia</taxon>
    </lineage>
</organism>
<dbReference type="Gene3D" id="3.30.530.20">
    <property type="match status" value="1"/>
</dbReference>
<evidence type="ECO:0000313" key="2">
    <source>
        <dbReference type="Proteomes" id="UP000238217"/>
    </source>
</evidence>
<proteinExistence type="predicted"/>
<protein>
    <submittedName>
        <fullName evidence="1">Polyketide cyclase/dehydrase/lipid transport protein</fullName>
    </submittedName>
</protein>
<reference evidence="1 2" key="1">
    <citation type="submission" date="2018-03" db="EMBL/GenBank/DDBJ databases">
        <title>Comparative analysis of microorganisms from saline springs in Andes Mountain Range, Colombia.</title>
        <authorList>
            <person name="Rubin E."/>
        </authorList>
    </citation>
    <scope>NUCLEOTIDE SEQUENCE [LARGE SCALE GENOMIC DNA]</scope>
    <source>
        <strain evidence="1 2">CG 35</strain>
    </source>
</reference>
<dbReference type="AlphaFoldDB" id="A0A2T0YSD2"/>
<dbReference type="OrthoDB" id="5951835at2"/>
<dbReference type="InterPro" id="IPR019587">
    <property type="entry name" value="Polyketide_cyclase/dehydratase"/>
</dbReference>
<dbReference type="Proteomes" id="UP000238217">
    <property type="component" value="Unassembled WGS sequence"/>
</dbReference>
<keyword evidence="2" id="KW-1185">Reference proteome</keyword>
<dbReference type="EMBL" id="PVTY01000002">
    <property type="protein sequence ID" value="PRZ18358.1"/>
    <property type="molecule type" value="Genomic_DNA"/>
</dbReference>
<dbReference type="Pfam" id="PF10604">
    <property type="entry name" value="Polyketide_cyc2"/>
    <property type="match status" value="1"/>
</dbReference>
<dbReference type="RefSeq" id="WP_106121739.1">
    <property type="nucleotide sequence ID" value="NZ_PVTY01000002.1"/>
</dbReference>
<dbReference type="InterPro" id="IPR023393">
    <property type="entry name" value="START-like_dom_sf"/>
</dbReference>
<gene>
    <name evidence="1" type="ORF">BCL67_10217</name>
</gene>
<evidence type="ECO:0000313" key="1">
    <source>
        <dbReference type="EMBL" id="PRZ18358.1"/>
    </source>
</evidence>
<sequence>MPEFHSTVIIDRPPEEVFAYLVNPETQQIWQSGLQEFEADWGDDPAVGDHSRGTVKVAGKKLQWEAEITEVKRPERFVFRTVEAPFAFEVTYSLQPVGESTEVHYDGTTEAMGGFFGRFADPLVALMYQRDTTSNLANLKTILEAR</sequence>
<comment type="caution">
    <text evidence="1">The sequence shown here is derived from an EMBL/GenBank/DDBJ whole genome shotgun (WGS) entry which is preliminary data.</text>
</comment>